<comment type="caution">
    <text evidence="1">The sequence shown here is derived from an EMBL/GenBank/DDBJ whole genome shotgun (WGS) entry which is preliminary data.</text>
</comment>
<evidence type="ECO:0000313" key="2">
    <source>
        <dbReference type="Proteomes" id="UP001234297"/>
    </source>
</evidence>
<organism evidence="1 2">
    <name type="scientific">Persea americana</name>
    <name type="common">Avocado</name>
    <dbReference type="NCBI Taxonomy" id="3435"/>
    <lineage>
        <taxon>Eukaryota</taxon>
        <taxon>Viridiplantae</taxon>
        <taxon>Streptophyta</taxon>
        <taxon>Embryophyta</taxon>
        <taxon>Tracheophyta</taxon>
        <taxon>Spermatophyta</taxon>
        <taxon>Magnoliopsida</taxon>
        <taxon>Magnoliidae</taxon>
        <taxon>Laurales</taxon>
        <taxon>Lauraceae</taxon>
        <taxon>Persea</taxon>
    </lineage>
</organism>
<name>A0ACC2KJ58_PERAE</name>
<reference evidence="1 2" key="1">
    <citation type="journal article" date="2022" name="Hortic Res">
        <title>A haplotype resolved chromosomal level avocado genome allows analysis of novel avocado genes.</title>
        <authorList>
            <person name="Nath O."/>
            <person name="Fletcher S.J."/>
            <person name="Hayward A."/>
            <person name="Shaw L.M."/>
            <person name="Masouleh A.K."/>
            <person name="Furtado A."/>
            <person name="Henry R.J."/>
            <person name="Mitter N."/>
        </authorList>
    </citation>
    <scope>NUCLEOTIDE SEQUENCE [LARGE SCALE GENOMIC DNA]</scope>
    <source>
        <strain evidence="2">cv. Hass</strain>
    </source>
</reference>
<keyword evidence="2" id="KW-1185">Reference proteome</keyword>
<dbReference type="EMBL" id="CM056817">
    <property type="protein sequence ID" value="KAJ8621066.1"/>
    <property type="molecule type" value="Genomic_DNA"/>
</dbReference>
<dbReference type="Proteomes" id="UP001234297">
    <property type="component" value="Chromosome 9"/>
</dbReference>
<sequence length="207" mass="24004">MEGIFEVMGCTEHQKAILAAFKLEGDAKEWWKTAKRPFNGQETEITWAFFKREFIKKFIPDHIRAQKKREFETLVQGNLTVAKYALMFTELSHFVETLVATEEEKMERFVNGLRFDIKKDVKLHEPKTNAEALRTMFVSEEAIEDIKIETQMMSTESKADNLKHQSPIRNRKQELNQSAITVGDPMIPINAGRNLECALAVERRAIR</sequence>
<proteinExistence type="predicted"/>
<gene>
    <name evidence="1" type="ORF">MRB53_029595</name>
</gene>
<protein>
    <submittedName>
        <fullName evidence="1">Uncharacterized protein</fullName>
    </submittedName>
</protein>
<accession>A0ACC2KJ58</accession>
<evidence type="ECO:0000313" key="1">
    <source>
        <dbReference type="EMBL" id="KAJ8621066.1"/>
    </source>
</evidence>